<dbReference type="InterPro" id="IPR036019">
    <property type="entry name" value="MscL_channel"/>
</dbReference>
<dbReference type="GO" id="GO:0008381">
    <property type="term" value="F:mechanosensitive monoatomic ion channel activity"/>
    <property type="evidence" value="ECO:0007669"/>
    <property type="project" value="UniProtKB-UniRule"/>
</dbReference>
<evidence type="ECO:0000256" key="9">
    <source>
        <dbReference type="ARBA" id="ARBA00023136"/>
    </source>
</evidence>
<keyword evidence="8 11" id="KW-0406">Ion transport</keyword>
<keyword evidence="6 11" id="KW-0812">Transmembrane</keyword>
<keyword evidence="10 11" id="KW-0407">Ion channel</keyword>
<comment type="subunit">
    <text evidence="3 11">Homopentamer.</text>
</comment>
<keyword evidence="4 11" id="KW-0813">Transport</keyword>
<dbReference type="Proteomes" id="UP000278804">
    <property type="component" value="Chromosome"/>
</dbReference>
<dbReference type="AlphaFoldDB" id="A0A3S8RND7"/>
<evidence type="ECO:0000256" key="10">
    <source>
        <dbReference type="ARBA" id="ARBA00023303"/>
    </source>
</evidence>
<organism evidence="12 13">
    <name type="scientific">Erysipelothrix piscisicarius</name>
    <dbReference type="NCBI Taxonomy" id="2485784"/>
    <lineage>
        <taxon>Bacteria</taxon>
        <taxon>Bacillati</taxon>
        <taxon>Bacillota</taxon>
        <taxon>Erysipelotrichia</taxon>
        <taxon>Erysipelotrichales</taxon>
        <taxon>Erysipelotrichaceae</taxon>
        <taxon>Erysipelothrix</taxon>
    </lineage>
</organism>
<dbReference type="NCBIfam" id="NF001843">
    <property type="entry name" value="PRK00567.1-4"/>
    <property type="match status" value="1"/>
</dbReference>
<evidence type="ECO:0000256" key="4">
    <source>
        <dbReference type="ARBA" id="ARBA00022448"/>
    </source>
</evidence>
<evidence type="ECO:0000256" key="1">
    <source>
        <dbReference type="ARBA" id="ARBA00004651"/>
    </source>
</evidence>
<keyword evidence="5 11" id="KW-1003">Cell membrane</keyword>
<evidence type="ECO:0000313" key="13">
    <source>
        <dbReference type="Proteomes" id="UP000278804"/>
    </source>
</evidence>
<dbReference type="KEGG" id="eri:EEI45_06615"/>
<dbReference type="GO" id="GO:0005886">
    <property type="term" value="C:plasma membrane"/>
    <property type="evidence" value="ECO:0007669"/>
    <property type="project" value="UniProtKB-SubCell"/>
</dbReference>
<accession>A0A3S8RND7</accession>
<gene>
    <name evidence="11 12" type="primary">mscL</name>
    <name evidence="12" type="ORF">EEI45_06615</name>
</gene>
<dbReference type="InterPro" id="IPR001185">
    <property type="entry name" value="MS_channel"/>
</dbReference>
<evidence type="ECO:0000256" key="8">
    <source>
        <dbReference type="ARBA" id="ARBA00023065"/>
    </source>
</evidence>
<dbReference type="EMBL" id="CP034234">
    <property type="protein sequence ID" value="AZK44448.1"/>
    <property type="molecule type" value="Genomic_DNA"/>
</dbReference>
<comment type="subcellular location">
    <subcellularLocation>
        <location evidence="1 11">Cell membrane</location>
        <topology evidence="1 11">Multi-pass membrane protein</topology>
    </subcellularLocation>
</comment>
<name>A0A3S8RND7_9FIRM</name>
<protein>
    <recommendedName>
        <fullName evidence="11">Large-conductance mechanosensitive channel</fullName>
    </recommendedName>
</protein>
<dbReference type="SUPFAM" id="SSF81330">
    <property type="entry name" value="Gated mechanosensitive channel"/>
    <property type="match status" value="1"/>
</dbReference>
<dbReference type="Gene3D" id="1.10.1200.120">
    <property type="entry name" value="Large-conductance mechanosensitive channel, MscL, domain 1"/>
    <property type="match status" value="1"/>
</dbReference>
<evidence type="ECO:0000256" key="11">
    <source>
        <dbReference type="HAMAP-Rule" id="MF_00115"/>
    </source>
</evidence>
<proteinExistence type="inferred from homology"/>
<keyword evidence="7 11" id="KW-1133">Transmembrane helix</keyword>
<dbReference type="NCBIfam" id="TIGR00220">
    <property type="entry name" value="mscL"/>
    <property type="match status" value="1"/>
</dbReference>
<dbReference type="FunFam" id="1.10.1200.120:FF:000001">
    <property type="entry name" value="Large-conductance mechanosensitive channel"/>
    <property type="match status" value="1"/>
</dbReference>
<keyword evidence="9 11" id="KW-0472">Membrane</keyword>
<reference evidence="12 13" key="1">
    <citation type="journal article" date="2020" name="Int. J. Syst. Evol. Microbiol.">
        <title>Description of Erysipelothrix piscisicarius sp. nov., an emergent fish pathogen, and assessment of virulence using a tiger barb (Puntigrus tetrazona) infection model.</title>
        <authorList>
            <person name="Pomaranski E.K."/>
            <person name="Griffin M.J."/>
            <person name="Camus A.C."/>
            <person name="Armwood A.R."/>
            <person name="Shelley J."/>
            <person name="Waldbieser G.C."/>
            <person name="LaFrentz B.R."/>
            <person name="Garcia J.C."/>
            <person name="Yanong R."/>
            <person name="Soto E."/>
        </authorList>
    </citation>
    <scope>NUCLEOTIDE SEQUENCE [LARGE SCALE GENOMIC DNA]</scope>
    <source>
        <strain evidence="12 13">15TAL0474</strain>
    </source>
</reference>
<sequence>MKKFITEFKEFAMQGNVIDMAVGVVIGGAFGKIVTSLVADIFTPLISLLTGAANFEDLKWVIKPAVGETPAVVMSYGNFLQATIDFIVIALCIFMVIRAMNKLKKAPKVVEEAPAPKSDEVVLLENILDELKKNK</sequence>
<evidence type="ECO:0000313" key="12">
    <source>
        <dbReference type="EMBL" id="AZK44448.1"/>
    </source>
</evidence>
<dbReference type="HAMAP" id="MF_00115">
    <property type="entry name" value="MscL"/>
    <property type="match status" value="1"/>
</dbReference>
<comment type="function">
    <text evidence="11">Channel that opens in response to stretch forces in the membrane lipid bilayer. May participate in the regulation of osmotic pressure changes within the cell.</text>
</comment>
<evidence type="ECO:0000256" key="3">
    <source>
        <dbReference type="ARBA" id="ARBA00011255"/>
    </source>
</evidence>
<dbReference type="Pfam" id="PF01741">
    <property type="entry name" value="MscL"/>
    <property type="match status" value="1"/>
</dbReference>
<evidence type="ECO:0000256" key="7">
    <source>
        <dbReference type="ARBA" id="ARBA00022989"/>
    </source>
</evidence>
<dbReference type="PANTHER" id="PTHR30266">
    <property type="entry name" value="MECHANOSENSITIVE CHANNEL MSCL"/>
    <property type="match status" value="1"/>
</dbReference>
<feature type="transmembrane region" description="Helical" evidence="11">
    <location>
        <begin position="20"/>
        <end position="39"/>
    </location>
</feature>
<comment type="similarity">
    <text evidence="2 11">Belongs to the MscL family.</text>
</comment>
<dbReference type="PANTHER" id="PTHR30266:SF2">
    <property type="entry name" value="LARGE-CONDUCTANCE MECHANOSENSITIVE CHANNEL"/>
    <property type="match status" value="1"/>
</dbReference>
<feature type="transmembrane region" description="Helical" evidence="11">
    <location>
        <begin position="79"/>
        <end position="97"/>
    </location>
</feature>
<keyword evidence="13" id="KW-1185">Reference proteome</keyword>
<evidence type="ECO:0000256" key="2">
    <source>
        <dbReference type="ARBA" id="ARBA00007254"/>
    </source>
</evidence>
<dbReference type="RefSeq" id="WP_125164618.1">
    <property type="nucleotide sequence ID" value="NZ_CP034234.1"/>
</dbReference>
<dbReference type="InterPro" id="IPR037673">
    <property type="entry name" value="MSC/AndL"/>
</dbReference>
<dbReference type="PRINTS" id="PR01264">
    <property type="entry name" value="MECHCHANNEL"/>
</dbReference>
<evidence type="ECO:0000256" key="5">
    <source>
        <dbReference type="ARBA" id="ARBA00022475"/>
    </source>
</evidence>
<evidence type="ECO:0000256" key="6">
    <source>
        <dbReference type="ARBA" id="ARBA00022692"/>
    </source>
</evidence>